<organism evidence="3 4">
    <name type="scientific">Streptomyces morookaense</name>
    <name type="common">Streptoverticillium morookaense</name>
    <dbReference type="NCBI Taxonomy" id="1970"/>
    <lineage>
        <taxon>Bacteria</taxon>
        <taxon>Bacillati</taxon>
        <taxon>Actinomycetota</taxon>
        <taxon>Actinomycetes</taxon>
        <taxon>Kitasatosporales</taxon>
        <taxon>Streptomycetaceae</taxon>
        <taxon>Streptomyces</taxon>
    </lineage>
</organism>
<evidence type="ECO:0000313" key="4">
    <source>
        <dbReference type="Proteomes" id="UP000587462"/>
    </source>
</evidence>
<dbReference type="NCBIfam" id="NF033537">
    <property type="entry name" value="lasso_biosyn_B2"/>
    <property type="match status" value="1"/>
</dbReference>
<evidence type="ECO:0000259" key="2">
    <source>
        <dbReference type="Pfam" id="PF13471"/>
    </source>
</evidence>
<dbReference type="Pfam" id="PF13471">
    <property type="entry name" value="Transglut_core3"/>
    <property type="match status" value="1"/>
</dbReference>
<keyword evidence="4" id="KW-1185">Reference proteome</keyword>
<dbReference type="AlphaFoldDB" id="A0A7Y7B6T8"/>
<dbReference type="RefSeq" id="WP_171083559.1">
    <property type="nucleotide sequence ID" value="NZ_BNBU01000008.1"/>
</dbReference>
<accession>A0A7Y7B6T8</accession>
<gene>
    <name evidence="3" type="ORF">HG542_20600</name>
</gene>
<protein>
    <submittedName>
        <fullName evidence="3">Lasso peptide biosynthesis B2 protein</fullName>
    </submittedName>
</protein>
<feature type="region of interest" description="Disordered" evidence="1">
    <location>
        <begin position="117"/>
        <end position="140"/>
    </location>
</feature>
<comment type="caution">
    <text evidence="3">The sequence shown here is derived from an EMBL/GenBank/DDBJ whole genome shotgun (WGS) entry which is preliminary data.</text>
</comment>
<proteinExistence type="predicted"/>
<dbReference type="InterPro" id="IPR032708">
    <property type="entry name" value="McjB_C"/>
</dbReference>
<dbReference type="Proteomes" id="UP000587462">
    <property type="component" value="Unassembled WGS sequence"/>
</dbReference>
<dbReference type="EMBL" id="JABBXF010000046">
    <property type="protein sequence ID" value="NVK80044.1"/>
    <property type="molecule type" value="Genomic_DNA"/>
</dbReference>
<evidence type="ECO:0000313" key="3">
    <source>
        <dbReference type="EMBL" id="NVK80044.1"/>
    </source>
</evidence>
<evidence type="ECO:0000256" key="1">
    <source>
        <dbReference type="SAM" id="MobiDB-lite"/>
    </source>
</evidence>
<feature type="domain" description="Microcin J25-processing protein McjB C-terminal" evidence="2">
    <location>
        <begin position="23"/>
        <end position="132"/>
    </location>
</feature>
<dbReference type="InterPro" id="IPR053521">
    <property type="entry name" value="McjB-like"/>
</dbReference>
<name>A0A7Y7B6T8_STRMO</name>
<reference evidence="3 4" key="1">
    <citation type="submission" date="2020-04" db="EMBL/GenBank/DDBJ databases">
        <title>Draft Genome Sequence of Streptomyces morookaense DSM 40503, an 8-azaguanine-producing strain.</title>
        <authorList>
            <person name="Qi J."/>
            <person name="Gao J.-M."/>
        </authorList>
    </citation>
    <scope>NUCLEOTIDE SEQUENCE [LARGE SCALE GENOMIC DNA]</scope>
    <source>
        <strain evidence="3 4">DSM 40503</strain>
    </source>
</reference>
<sequence length="140" mass="14840">MSTPVALGKRAAPALRRRLAAHLAVAAARLLAMLPPARIRTVLLIARMGAAPAHTRQAQAARDDVVAVSTLCAGQGCLQRSLATALLCRLGGTWPTWCTGVRTAPFRAHAWVEADGQPVGEPDPPGYYTPTLSVPHRAHR</sequence>